<gene>
    <name evidence="9" type="primary">secD</name>
    <name evidence="12" type="ORF">SAMN05216180_0974</name>
</gene>
<accession>A0A1H7ZY88</accession>
<keyword evidence="7 9" id="KW-0811">Translocation</keyword>
<evidence type="ECO:0000256" key="7">
    <source>
        <dbReference type="ARBA" id="ARBA00023010"/>
    </source>
</evidence>
<dbReference type="HAMAP" id="MF_01463_B">
    <property type="entry name" value="SecD_B"/>
    <property type="match status" value="1"/>
</dbReference>
<evidence type="ECO:0000259" key="10">
    <source>
        <dbReference type="Pfam" id="PF02355"/>
    </source>
</evidence>
<keyword evidence="4 9" id="KW-0812">Transmembrane</keyword>
<proteinExistence type="inferred from homology"/>
<dbReference type="GO" id="GO:0005886">
    <property type="term" value="C:plasma membrane"/>
    <property type="evidence" value="ECO:0007669"/>
    <property type="project" value="UniProtKB-SubCell"/>
</dbReference>
<dbReference type="AlphaFoldDB" id="A0A1H7ZY88"/>
<feature type="transmembrane region" description="Helical" evidence="9">
    <location>
        <begin position="427"/>
        <end position="448"/>
    </location>
</feature>
<dbReference type="STRING" id="474960.SAMN05216180_0974"/>
<name>A0A1H7ZY88_9FIRM</name>
<dbReference type="EMBL" id="FOCG01000001">
    <property type="protein sequence ID" value="SEM63243.1"/>
    <property type="molecule type" value="Genomic_DNA"/>
</dbReference>
<comment type="similarity">
    <text evidence="9">Belongs to the SecD/SecF family. SecD subfamily.</text>
</comment>
<evidence type="ECO:0000256" key="2">
    <source>
        <dbReference type="ARBA" id="ARBA00022448"/>
    </source>
</evidence>
<evidence type="ECO:0000256" key="6">
    <source>
        <dbReference type="ARBA" id="ARBA00022989"/>
    </source>
</evidence>
<dbReference type="Proteomes" id="UP000199158">
    <property type="component" value="Unassembled WGS sequence"/>
</dbReference>
<reference evidence="12 13" key="1">
    <citation type="submission" date="2016-10" db="EMBL/GenBank/DDBJ databases">
        <authorList>
            <person name="de Groot N.N."/>
        </authorList>
    </citation>
    <scope>NUCLEOTIDE SEQUENCE [LARGE SCALE GENOMIC DNA]</scope>
    <source>
        <strain evidence="12 13">CGMCC 1.5070</strain>
    </source>
</reference>
<dbReference type="NCBIfam" id="TIGR00916">
    <property type="entry name" value="2A0604s01"/>
    <property type="match status" value="1"/>
</dbReference>
<dbReference type="RefSeq" id="WP_092752195.1">
    <property type="nucleotide sequence ID" value="NZ_FOCG01000001.1"/>
</dbReference>
<dbReference type="GO" id="GO:0065002">
    <property type="term" value="P:intracellular protein transmembrane transport"/>
    <property type="evidence" value="ECO:0007669"/>
    <property type="project" value="UniProtKB-UniRule"/>
</dbReference>
<protein>
    <recommendedName>
        <fullName evidence="9">Protein translocase subunit SecD</fullName>
    </recommendedName>
</protein>
<dbReference type="OrthoDB" id="9805019at2"/>
<evidence type="ECO:0000256" key="3">
    <source>
        <dbReference type="ARBA" id="ARBA00022475"/>
    </source>
</evidence>
<keyword evidence="3 9" id="KW-1003">Cell membrane</keyword>
<feature type="transmembrane region" description="Helical" evidence="9">
    <location>
        <begin position="298"/>
        <end position="319"/>
    </location>
</feature>
<feature type="transmembrane region" description="Helical" evidence="9">
    <location>
        <begin position="273"/>
        <end position="293"/>
    </location>
</feature>
<comment type="caution">
    <text evidence="9">Lacks conserved residue(s) required for the propagation of feature annotation.</text>
</comment>
<keyword evidence="6 9" id="KW-1133">Transmembrane helix</keyword>
<dbReference type="Gene3D" id="3.30.1360.200">
    <property type="match status" value="1"/>
</dbReference>
<dbReference type="Pfam" id="PF02355">
    <property type="entry name" value="SecD_SecF_C"/>
    <property type="match status" value="1"/>
</dbReference>
<keyword evidence="2 9" id="KW-0813">Transport</keyword>
<dbReference type="InterPro" id="IPR055344">
    <property type="entry name" value="SecD_SecF_C_bact"/>
</dbReference>
<feature type="domain" description="Protein export membrane protein SecD/SecF C-terminal" evidence="10">
    <location>
        <begin position="253"/>
        <end position="387"/>
    </location>
</feature>
<dbReference type="InterPro" id="IPR005791">
    <property type="entry name" value="SecD"/>
</dbReference>
<dbReference type="GO" id="GO:0006605">
    <property type="term" value="P:protein targeting"/>
    <property type="evidence" value="ECO:0007669"/>
    <property type="project" value="UniProtKB-UniRule"/>
</dbReference>
<dbReference type="InterPro" id="IPR054384">
    <property type="entry name" value="SecDF_P1_head"/>
</dbReference>
<feature type="transmembrane region" description="Helical" evidence="9">
    <location>
        <begin position="325"/>
        <end position="348"/>
    </location>
</feature>
<comment type="function">
    <text evidence="9">Part of the Sec protein translocase complex. Interacts with the SecYEG preprotein conducting channel. SecDF uses the proton motive force (PMF) to complete protein translocation after the ATP-dependent function of SecA.</text>
</comment>
<evidence type="ECO:0000256" key="4">
    <source>
        <dbReference type="ARBA" id="ARBA00022692"/>
    </source>
</evidence>
<dbReference type="SUPFAM" id="SSF82866">
    <property type="entry name" value="Multidrug efflux transporter AcrB transmembrane domain"/>
    <property type="match status" value="1"/>
</dbReference>
<dbReference type="Gene3D" id="3.30.70.3400">
    <property type="match status" value="1"/>
</dbReference>
<comment type="subunit">
    <text evidence="9">Forms a complex with SecF. Part of the essential Sec protein translocation apparatus which comprises SecA, SecYEG and auxiliary proteins SecDF. Other proteins may also be involved.</text>
</comment>
<feature type="domain" description="SecDF P1 head subdomain" evidence="11">
    <location>
        <begin position="141"/>
        <end position="251"/>
    </location>
</feature>
<dbReference type="GO" id="GO:0043952">
    <property type="term" value="P:protein transport by the Sec complex"/>
    <property type="evidence" value="ECO:0007669"/>
    <property type="project" value="UniProtKB-UniRule"/>
</dbReference>
<organism evidence="12 13">
    <name type="scientific">Hydrogenoanaerobacterium saccharovorans</name>
    <dbReference type="NCBI Taxonomy" id="474960"/>
    <lineage>
        <taxon>Bacteria</taxon>
        <taxon>Bacillati</taxon>
        <taxon>Bacillota</taxon>
        <taxon>Clostridia</taxon>
        <taxon>Eubacteriales</taxon>
        <taxon>Oscillospiraceae</taxon>
        <taxon>Hydrogenoanaerobacterium</taxon>
    </lineage>
</organism>
<dbReference type="PANTHER" id="PTHR30081">
    <property type="entry name" value="PROTEIN-EXPORT MEMBRANE PROTEIN SEC"/>
    <property type="match status" value="1"/>
</dbReference>
<dbReference type="Pfam" id="PF22599">
    <property type="entry name" value="SecDF_P1_head"/>
    <property type="match status" value="1"/>
</dbReference>
<evidence type="ECO:0000259" key="11">
    <source>
        <dbReference type="Pfam" id="PF22599"/>
    </source>
</evidence>
<feature type="transmembrane region" description="Helical" evidence="9">
    <location>
        <begin position="383"/>
        <end position="407"/>
    </location>
</feature>
<evidence type="ECO:0000313" key="13">
    <source>
        <dbReference type="Proteomes" id="UP000199158"/>
    </source>
</evidence>
<evidence type="ECO:0000256" key="1">
    <source>
        <dbReference type="ARBA" id="ARBA00004651"/>
    </source>
</evidence>
<dbReference type="InterPro" id="IPR022813">
    <property type="entry name" value="SecD/SecF_arch_bac"/>
</dbReference>
<evidence type="ECO:0000313" key="12">
    <source>
        <dbReference type="EMBL" id="SEM63243.1"/>
    </source>
</evidence>
<keyword evidence="5 9" id="KW-0653">Protein transport</keyword>
<dbReference type="NCBIfam" id="TIGR01129">
    <property type="entry name" value="secD"/>
    <property type="match status" value="1"/>
</dbReference>
<evidence type="ECO:0000256" key="8">
    <source>
        <dbReference type="ARBA" id="ARBA00023136"/>
    </source>
</evidence>
<dbReference type="GO" id="GO:0015450">
    <property type="term" value="F:protein-transporting ATPase activity"/>
    <property type="evidence" value="ECO:0007669"/>
    <property type="project" value="InterPro"/>
</dbReference>
<dbReference type="Gene3D" id="1.20.1640.10">
    <property type="entry name" value="Multidrug efflux transporter AcrB transmembrane domain"/>
    <property type="match status" value="1"/>
</dbReference>
<evidence type="ECO:0000256" key="9">
    <source>
        <dbReference type="HAMAP-Rule" id="MF_01463"/>
    </source>
</evidence>
<evidence type="ECO:0000256" key="5">
    <source>
        <dbReference type="ARBA" id="ARBA00022927"/>
    </source>
</evidence>
<dbReference type="PANTHER" id="PTHR30081:SF1">
    <property type="entry name" value="PROTEIN TRANSLOCASE SUBUNIT SECD"/>
    <property type="match status" value="1"/>
</dbReference>
<sequence>MKRIGKPVFFIVALFIALLTYATFYGISSTFGDVTKTYIKGAGDIRWGIDIRGGVDVTFSPPEDFDATNEQMASAESVIKLRLLSLNITDSEVYTDYNKDRIIVRFPWKQDETNFDPEAAIAELGATAMLTFREGINVDAQGKPIGVTKDNTILQGNDIKTAFATMNPENNKPVVALELNDSGKQKFADATGKLVGQPSPNNVISIWMDDTVISYPTVNAKITEGKATIEGNFTVEEAKSLADKINAGALPFKLQTGNFNTLSPTLGMGAKDAMVLAGVIAFILVCILMIVFYRLPGVIACIALVAQVTGIIASTTGFFPTIPSFTMTLPGIAGIILSIGMGVDANVITNERIKEELKAGKSLDGAIELGFDKGWSAIFDGNITVIFVAVVLMGAFGAPGTVFANLLSPIFHFFGPSTAGSIYSFGYTLLVGIIMNFLCGVLLSRLMLKSISQFKCFRKAWLYGGDK</sequence>
<dbReference type="InterPro" id="IPR048634">
    <property type="entry name" value="SecD_SecF_C"/>
</dbReference>
<keyword evidence="13" id="KW-1185">Reference proteome</keyword>
<comment type="subcellular location">
    <subcellularLocation>
        <location evidence="1 9">Cell membrane</location>
        <topology evidence="1 9">Multi-pass membrane protein</topology>
    </subcellularLocation>
</comment>
<keyword evidence="8 9" id="KW-0472">Membrane</keyword>